<evidence type="ECO:0008006" key="4">
    <source>
        <dbReference type="Google" id="ProtNLM"/>
    </source>
</evidence>
<dbReference type="OrthoDB" id="9983798at2759"/>
<proteinExistence type="predicted"/>
<feature type="coiled-coil region" evidence="1">
    <location>
        <begin position="38"/>
        <end position="148"/>
    </location>
</feature>
<evidence type="ECO:0000256" key="1">
    <source>
        <dbReference type="SAM" id="Coils"/>
    </source>
</evidence>
<reference evidence="2" key="1">
    <citation type="submission" date="2020-11" db="EMBL/GenBank/DDBJ databases">
        <authorList>
            <person name="Tran Van P."/>
        </authorList>
    </citation>
    <scope>NUCLEOTIDE SEQUENCE</scope>
</reference>
<dbReference type="GO" id="GO:0035256">
    <property type="term" value="F:G protein-coupled glutamate receptor binding"/>
    <property type="evidence" value="ECO:0007669"/>
    <property type="project" value="InterPro"/>
</dbReference>
<evidence type="ECO:0000313" key="3">
    <source>
        <dbReference type="Proteomes" id="UP000678499"/>
    </source>
</evidence>
<dbReference type="AlphaFoldDB" id="A0A7R9G8H3"/>
<keyword evidence="1" id="KW-0175">Coiled coil</keyword>
<evidence type="ECO:0000313" key="2">
    <source>
        <dbReference type="EMBL" id="CAD7273013.1"/>
    </source>
</evidence>
<organism evidence="2">
    <name type="scientific">Notodromas monacha</name>
    <dbReference type="NCBI Taxonomy" id="399045"/>
    <lineage>
        <taxon>Eukaryota</taxon>
        <taxon>Metazoa</taxon>
        <taxon>Ecdysozoa</taxon>
        <taxon>Arthropoda</taxon>
        <taxon>Crustacea</taxon>
        <taxon>Oligostraca</taxon>
        <taxon>Ostracoda</taxon>
        <taxon>Podocopa</taxon>
        <taxon>Podocopida</taxon>
        <taxon>Cypridocopina</taxon>
        <taxon>Cypridoidea</taxon>
        <taxon>Cyprididae</taxon>
        <taxon>Notodromas</taxon>
    </lineage>
</organism>
<protein>
    <recommendedName>
        <fullName evidence="4">Homer scaffold protein 2</fullName>
    </recommendedName>
</protein>
<name>A0A7R9G8H3_9CRUS</name>
<dbReference type="InterPro" id="IPR045027">
    <property type="entry name" value="Homer"/>
</dbReference>
<dbReference type="Proteomes" id="UP000678499">
    <property type="component" value="Unassembled WGS sequence"/>
</dbReference>
<dbReference type="EMBL" id="CAJPEX010000082">
    <property type="protein sequence ID" value="CAG0913165.1"/>
    <property type="molecule type" value="Genomic_DNA"/>
</dbReference>
<gene>
    <name evidence="2" type="ORF">NMOB1V02_LOCUS921</name>
</gene>
<feature type="non-terminal residue" evidence="2">
    <location>
        <position position="1"/>
    </location>
</feature>
<dbReference type="PANTHER" id="PTHR10918">
    <property type="entry name" value="HOMER"/>
    <property type="match status" value="1"/>
</dbReference>
<accession>A0A7R9G8H3</accession>
<sequence>EEFFFFLFPQQADSPKKLDLTKGLPPGATAEAQLKYENERLKLALAQSSANAKKWEIELQTLKNNNARLTSALQESTANVEEWKRQLHSYKEENQRLKSRIIEIEAGRGNPEAASEIKKEMSLLKSEVDSLSEEMRMKDEEIRRLTCQLSERPVGDSESLKTLQMENEKWRQKYDTAIGTQESQRRVFETLVQQLGLRVKEIDSIQREFEAGLQT</sequence>
<keyword evidence="3" id="KW-1185">Reference proteome</keyword>
<dbReference type="EMBL" id="OA882119">
    <property type="protein sequence ID" value="CAD7273013.1"/>
    <property type="molecule type" value="Genomic_DNA"/>
</dbReference>